<proteinExistence type="predicted"/>
<keyword evidence="3" id="KW-1185">Reference proteome</keyword>
<reference evidence="2 3" key="1">
    <citation type="submission" date="2020-08" db="EMBL/GenBank/DDBJ databases">
        <title>Genomic Encyclopedia of Type Strains, Phase IV (KMG-IV): sequencing the most valuable type-strain genomes for metagenomic binning, comparative biology and taxonomic classification.</title>
        <authorList>
            <person name="Goeker M."/>
        </authorList>
    </citation>
    <scope>NUCLEOTIDE SEQUENCE [LARGE SCALE GENOMIC DNA]</scope>
    <source>
        <strain evidence="2 3">DSM 40141</strain>
    </source>
</reference>
<organism evidence="2 3">
    <name type="scientific">Streptomyces candidus</name>
    <dbReference type="NCBI Taxonomy" id="67283"/>
    <lineage>
        <taxon>Bacteria</taxon>
        <taxon>Bacillati</taxon>
        <taxon>Actinomycetota</taxon>
        <taxon>Actinomycetes</taxon>
        <taxon>Kitasatosporales</taxon>
        <taxon>Streptomycetaceae</taxon>
        <taxon>Streptomyces</taxon>
    </lineage>
</organism>
<evidence type="ECO:0000313" key="3">
    <source>
        <dbReference type="Proteomes" id="UP000540423"/>
    </source>
</evidence>
<evidence type="ECO:0000313" key="2">
    <source>
        <dbReference type="EMBL" id="MBB6439031.1"/>
    </source>
</evidence>
<dbReference type="AlphaFoldDB" id="A0A7X0HK13"/>
<dbReference type="Proteomes" id="UP000540423">
    <property type="component" value="Unassembled WGS sequence"/>
</dbReference>
<name>A0A7X0HK13_9ACTN</name>
<sequence length="64" mass="7358">MPVPPVSRRASARGSEHRCRSHGQRIRRPPTQRRQRQRQRRGCFARATNPPAPPPPSAPRTQEQ</sequence>
<accession>A0A7X0HK13</accession>
<comment type="caution">
    <text evidence="2">The sequence shown here is derived from an EMBL/GenBank/DDBJ whole genome shotgun (WGS) entry which is preliminary data.</text>
</comment>
<protein>
    <submittedName>
        <fullName evidence="2">Uncharacterized protein</fullName>
    </submittedName>
</protein>
<feature type="region of interest" description="Disordered" evidence="1">
    <location>
        <begin position="1"/>
        <end position="64"/>
    </location>
</feature>
<feature type="compositionally biased region" description="Basic residues" evidence="1">
    <location>
        <begin position="19"/>
        <end position="43"/>
    </location>
</feature>
<gene>
    <name evidence="2" type="ORF">HNQ79_005543</name>
</gene>
<evidence type="ECO:0000256" key="1">
    <source>
        <dbReference type="SAM" id="MobiDB-lite"/>
    </source>
</evidence>
<dbReference type="EMBL" id="JACHEM010000016">
    <property type="protein sequence ID" value="MBB6439031.1"/>
    <property type="molecule type" value="Genomic_DNA"/>
</dbReference>